<reference evidence="1" key="1">
    <citation type="submission" date="2023-08" db="EMBL/GenBank/DDBJ databases">
        <authorList>
            <person name="Audoor S."/>
            <person name="Bilcke G."/>
        </authorList>
    </citation>
    <scope>NUCLEOTIDE SEQUENCE</scope>
</reference>
<dbReference type="AlphaFoldDB" id="A0AAD2FHZ2"/>
<accession>A0AAD2FHZ2</accession>
<dbReference type="PANTHER" id="PTHR24114">
    <property type="entry name" value="LEUCINE RICH REPEAT FAMILY PROTEIN"/>
    <property type="match status" value="1"/>
</dbReference>
<dbReference type="InterPro" id="IPR001611">
    <property type="entry name" value="Leu-rich_rpt"/>
</dbReference>
<dbReference type="SUPFAM" id="SSF52047">
    <property type="entry name" value="RNI-like"/>
    <property type="match status" value="1"/>
</dbReference>
<comment type="caution">
    <text evidence="1">The sequence shown here is derived from an EMBL/GenBank/DDBJ whole genome shotgun (WGS) entry which is preliminary data.</text>
</comment>
<evidence type="ECO:0000313" key="1">
    <source>
        <dbReference type="EMBL" id="CAJ1942104.1"/>
    </source>
</evidence>
<dbReference type="InterPro" id="IPR032675">
    <property type="entry name" value="LRR_dom_sf"/>
</dbReference>
<proteinExistence type="predicted"/>
<gene>
    <name evidence="1" type="ORF">CYCCA115_LOCUS7780</name>
</gene>
<protein>
    <submittedName>
        <fullName evidence="1">Uncharacterized protein</fullName>
    </submittedName>
</protein>
<evidence type="ECO:0000313" key="2">
    <source>
        <dbReference type="Proteomes" id="UP001295423"/>
    </source>
</evidence>
<dbReference type="Proteomes" id="UP001295423">
    <property type="component" value="Unassembled WGS sequence"/>
</dbReference>
<keyword evidence="2" id="KW-1185">Reference proteome</keyword>
<sequence>MEASTNLPFVQNDDKGTLTFGIGANDPWPSILEQLELLRESDLAEYQNLEFCIWPEAPVSEVFEFLVETFECCSNKGYSWGRLVFQDYDVDDHTHLAVLQAACRNKLFQYLWISPVAAGGFREAAERMNDETAHALKDAMIMNQGMVEICMFMQLSEDAFCILGDGLKQTTSLETLSLHLGWSRQHNDGFVPPPRFIQGLKENRSLRTLELDGFPEEVWPENIIRGLVDHPSLKTLSLKKCSWGESSVSALGELLSSSSCGLATLDLSYPDLATTQQLPGNSLAEAMTTNQSIETLKMRYCGLDHITFSKLWTQLCCWKRLMDIDLTGNQVESLSLVRSQVARLRRLDISHNPILSLEALADGQQNTTGLAKFLQAHPELQCLGQRFLKSKCYSLKLQHLLDINASGRILFCNGIWSEHSLWPRVLERANEKFEENPYRQANVVYYLVHGLSASL</sequence>
<dbReference type="PANTHER" id="PTHR24114:SF2">
    <property type="entry name" value="F-BOX DOMAIN-CONTAINING PROTEIN-RELATED"/>
    <property type="match status" value="1"/>
</dbReference>
<dbReference type="Gene3D" id="3.80.10.10">
    <property type="entry name" value="Ribonuclease Inhibitor"/>
    <property type="match status" value="1"/>
</dbReference>
<organism evidence="1 2">
    <name type="scientific">Cylindrotheca closterium</name>
    <dbReference type="NCBI Taxonomy" id="2856"/>
    <lineage>
        <taxon>Eukaryota</taxon>
        <taxon>Sar</taxon>
        <taxon>Stramenopiles</taxon>
        <taxon>Ochrophyta</taxon>
        <taxon>Bacillariophyta</taxon>
        <taxon>Bacillariophyceae</taxon>
        <taxon>Bacillariophycidae</taxon>
        <taxon>Bacillariales</taxon>
        <taxon>Bacillariaceae</taxon>
        <taxon>Cylindrotheca</taxon>
    </lineage>
</organism>
<name>A0AAD2FHZ2_9STRA</name>
<dbReference type="InterPro" id="IPR052394">
    <property type="entry name" value="LRR-containing"/>
</dbReference>
<dbReference type="PROSITE" id="PS51450">
    <property type="entry name" value="LRR"/>
    <property type="match status" value="1"/>
</dbReference>
<dbReference type="EMBL" id="CAKOGP040001112">
    <property type="protein sequence ID" value="CAJ1942104.1"/>
    <property type="molecule type" value="Genomic_DNA"/>
</dbReference>